<reference evidence="3 4" key="1">
    <citation type="submission" date="2017-05" db="EMBL/GenBank/DDBJ databases">
        <authorList>
            <person name="Varghese N."/>
            <person name="Submissions S."/>
        </authorList>
    </citation>
    <scope>NUCLEOTIDE SEQUENCE [LARGE SCALE GENOMIC DNA]</scope>
    <source>
        <strain evidence="3 4">DSM 21985</strain>
    </source>
</reference>
<keyword evidence="1" id="KW-0732">Signal</keyword>
<dbReference type="NCBIfam" id="TIGR04183">
    <property type="entry name" value="Por_Secre_tail"/>
    <property type="match status" value="1"/>
</dbReference>
<dbReference type="Pfam" id="PF18962">
    <property type="entry name" value="Por_Secre_tail"/>
    <property type="match status" value="1"/>
</dbReference>
<organism evidence="3 4">
    <name type="scientific">Gracilimonas mengyeensis</name>
    <dbReference type="NCBI Taxonomy" id="1302730"/>
    <lineage>
        <taxon>Bacteria</taxon>
        <taxon>Pseudomonadati</taxon>
        <taxon>Balneolota</taxon>
        <taxon>Balneolia</taxon>
        <taxon>Balneolales</taxon>
        <taxon>Balneolaceae</taxon>
        <taxon>Gracilimonas</taxon>
    </lineage>
</organism>
<dbReference type="AlphaFoldDB" id="A0A521EQ86"/>
<accession>A0A521EQ86</accession>
<evidence type="ECO:0000259" key="2">
    <source>
        <dbReference type="PROSITE" id="PS51468"/>
    </source>
</evidence>
<dbReference type="InterPro" id="IPR026444">
    <property type="entry name" value="Secre_tail"/>
</dbReference>
<name>A0A521EQ86_9BACT</name>
<proteinExistence type="predicted"/>
<keyword evidence="4" id="KW-1185">Reference proteome</keyword>
<evidence type="ECO:0000256" key="1">
    <source>
        <dbReference type="SAM" id="SignalP"/>
    </source>
</evidence>
<dbReference type="PROSITE" id="PS51468">
    <property type="entry name" value="VIT"/>
    <property type="match status" value="1"/>
</dbReference>
<feature type="chain" id="PRO_5021869966" evidence="1">
    <location>
        <begin position="18"/>
        <end position="708"/>
    </location>
</feature>
<evidence type="ECO:0000313" key="4">
    <source>
        <dbReference type="Proteomes" id="UP000317557"/>
    </source>
</evidence>
<feature type="domain" description="VIT" evidence="2">
    <location>
        <begin position="22"/>
        <end position="156"/>
    </location>
</feature>
<dbReference type="EMBL" id="FXTP01000013">
    <property type="protein sequence ID" value="SMO86088.1"/>
    <property type="molecule type" value="Genomic_DNA"/>
</dbReference>
<dbReference type="RefSeq" id="WP_142455343.1">
    <property type="nucleotide sequence ID" value="NZ_FXTP01000013.1"/>
</dbReference>
<dbReference type="Pfam" id="PF08487">
    <property type="entry name" value="VIT"/>
    <property type="match status" value="1"/>
</dbReference>
<sequence>MRALFLLLALLPSFALAQNQQLRIANPDRLWQDTGININETVFEVHPKGTYAEVEMFISFSSSNPSYFSQSELLEMFSFFELSEEVTVSDLWLWFGDQILVAHIIDRWTANRVYEGIVNRQQDPAILFKNSPTSYELRVYPFTRNQVRKLKISFLIPTEKYRSVTSIPLPTQLHRLAQNILEDAEVRYFIEDQNPDLSVSGQEDLTFDAAVDSLGRMYWSADLEAAALNSSLSLNVSDPNSGDTFLANYTDSTGQYYSLSFIPEDILDINISKTVAIVFDFAASNSNATKDEILNLIQANLKANFSEKDRFNFIYSNVSDQVLSPNWINGSDAAIDSLFEEIRGRNILSVSNLDDLLVSGIDFIKEKGSGSILLISSSDTYHDFQDANAFSESIIDYAGNDLPKISVIDIQKQNAPFTYRNGRNYRGNEYLYGIFTRDSGGELFDYKDSPDVEIRLESGIQYLGNYITNYTIYPTFAGGFTYGNFQNSSSEKIPVSAPFIQTGMYFGDLPLSIQFTGTTEDTVFNEEIMILESSETDSSLKRFWISRKINRMEQSSPNNDDIAQIIDYSMENRLMSQYTSFLSIEPGDTTLISEEQNGDGPVTTDVENENPDSFEIEELKAYPNPFNPNVNIEVNLSEPWDASNSRIVIYNLLGQKIAVLNTSQFNGMHTFTVNWDVSQSTLQMATGVYLVSVETPMTNKKIKITYLK</sequence>
<dbReference type="OrthoDB" id="266279at2"/>
<gene>
    <name evidence="3" type="ORF">SAMN06265219_11343</name>
</gene>
<feature type="signal peptide" evidence="1">
    <location>
        <begin position="1"/>
        <end position="17"/>
    </location>
</feature>
<dbReference type="Proteomes" id="UP000317557">
    <property type="component" value="Unassembled WGS sequence"/>
</dbReference>
<dbReference type="Gene3D" id="2.60.40.4070">
    <property type="match status" value="1"/>
</dbReference>
<protein>
    <submittedName>
        <fullName evidence="3">Ca-activated chloride channel family protein</fullName>
    </submittedName>
</protein>
<dbReference type="InterPro" id="IPR013694">
    <property type="entry name" value="VIT"/>
</dbReference>
<evidence type="ECO:0000313" key="3">
    <source>
        <dbReference type="EMBL" id="SMO86088.1"/>
    </source>
</evidence>